<dbReference type="EMBL" id="GGEC01069538">
    <property type="protein sequence ID" value="MBX50022.1"/>
    <property type="molecule type" value="Transcribed_RNA"/>
</dbReference>
<organism evidence="1">
    <name type="scientific">Rhizophora mucronata</name>
    <name type="common">Asiatic mangrove</name>
    <dbReference type="NCBI Taxonomy" id="61149"/>
    <lineage>
        <taxon>Eukaryota</taxon>
        <taxon>Viridiplantae</taxon>
        <taxon>Streptophyta</taxon>
        <taxon>Embryophyta</taxon>
        <taxon>Tracheophyta</taxon>
        <taxon>Spermatophyta</taxon>
        <taxon>Magnoliopsida</taxon>
        <taxon>eudicotyledons</taxon>
        <taxon>Gunneridae</taxon>
        <taxon>Pentapetalae</taxon>
        <taxon>rosids</taxon>
        <taxon>fabids</taxon>
        <taxon>Malpighiales</taxon>
        <taxon>Rhizophoraceae</taxon>
        <taxon>Rhizophora</taxon>
    </lineage>
</organism>
<evidence type="ECO:0000313" key="1">
    <source>
        <dbReference type="EMBL" id="MBX50022.1"/>
    </source>
</evidence>
<protein>
    <submittedName>
        <fullName evidence="1">Uncharacterized protein</fullName>
    </submittedName>
</protein>
<name>A0A2P2P5K0_RHIMU</name>
<accession>A0A2P2P5K0</accession>
<dbReference type="AlphaFoldDB" id="A0A2P2P5K0"/>
<proteinExistence type="predicted"/>
<sequence length="31" mass="3520">MLLDTHVFALWSLSQRKPATGLVLRPRPCRG</sequence>
<reference evidence="1" key="1">
    <citation type="submission" date="2018-02" db="EMBL/GenBank/DDBJ databases">
        <title>Rhizophora mucronata_Transcriptome.</title>
        <authorList>
            <person name="Meera S.P."/>
            <person name="Sreeshan A."/>
            <person name="Augustine A."/>
        </authorList>
    </citation>
    <scope>NUCLEOTIDE SEQUENCE</scope>
    <source>
        <tissue evidence="1">Leaf</tissue>
    </source>
</reference>